<dbReference type="InterPro" id="IPR045032">
    <property type="entry name" value="PEL"/>
</dbReference>
<keyword evidence="2" id="KW-0624">Polysaccharide degradation</keyword>
<organism evidence="5 6">
    <name type="scientific">Kibdelosporangium aridum</name>
    <dbReference type="NCBI Taxonomy" id="2030"/>
    <lineage>
        <taxon>Bacteria</taxon>
        <taxon>Bacillati</taxon>
        <taxon>Actinomycetota</taxon>
        <taxon>Actinomycetes</taxon>
        <taxon>Pseudonocardiales</taxon>
        <taxon>Pseudonocardiaceae</taxon>
        <taxon>Kibdelosporangium</taxon>
    </lineage>
</organism>
<dbReference type="OrthoDB" id="112037at2"/>
<feature type="domain" description="Pectate lyase" evidence="4">
    <location>
        <begin position="1"/>
        <end position="233"/>
    </location>
</feature>
<feature type="region of interest" description="Disordered" evidence="3">
    <location>
        <begin position="1"/>
        <end position="24"/>
    </location>
</feature>
<sequence length="305" mass="32982">MTEGKPYTNHDDQKNRGETKLQPNTTIIGVGSNAYLPNGWFMIRKVDNVIIRNIKVTNPCDLEPEWDSNDGPGNYNSEWDGLTVDGATHVWIDHMSFTDAPLTDDKLPLGKKDKNGVAKRVQCHDGALDVKNASDYVTVSNTVFEKHDKNDLIGQSDSNTSDEGHQTISFVGNLFRDIGQRAPRVRFGMVHAANNYYVGSKSDPTYPHLYSIGTGLRSKIISDNNVFEITGAAACSCTAVVKNPNTDNPEGNFKDTGSIVNGTTLTGCTAPTAVGWSLPSGYPYPKLATSQVKAAVLANAGTGKI</sequence>
<keyword evidence="1 2" id="KW-0456">Lyase</keyword>
<evidence type="ECO:0000313" key="5">
    <source>
        <dbReference type="EMBL" id="SMD27549.1"/>
    </source>
</evidence>
<accession>A0A1W2G010</accession>
<dbReference type="GO" id="GO:0000272">
    <property type="term" value="P:polysaccharide catabolic process"/>
    <property type="evidence" value="ECO:0007669"/>
    <property type="project" value="UniProtKB-KW"/>
</dbReference>
<evidence type="ECO:0000256" key="2">
    <source>
        <dbReference type="RuleBase" id="RU361173"/>
    </source>
</evidence>
<keyword evidence="6" id="KW-1185">Reference proteome</keyword>
<dbReference type="AlphaFoldDB" id="A0A1W2G010"/>
<dbReference type="Gene3D" id="2.160.20.10">
    <property type="entry name" value="Single-stranded right-handed beta-helix, Pectin lyase-like"/>
    <property type="match status" value="1"/>
</dbReference>
<dbReference type="InterPro" id="IPR012334">
    <property type="entry name" value="Pectin_lyas_fold"/>
</dbReference>
<evidence type="ECO:0000313" key="6">
    <source>
        <dbReference type="Proteomes" id="UP000192674"/>
    </source>
</evidence>
<dbReference type="InterPro" id="IPR002022">
    <property type="entry name" value="Pec_lyase"/>
</dbReference>
<keyword evidence="2" id="KW-0119">Carbohydrate metabolism</keyword>
<dbReference type="GO" id="GO:0030570">
    <property type="term" value="F:pectate lyase activity"/>
    <property type="evidence" value="ECO:0007669"/>
    <property type="project" value="InterPro"/>
</dbReference>
<comment type="similarity">
    <text evidence="2">Belongs to the polysaccharide lyase 1 family.</text>
</comment>
<dbReference type="SMART" id="SM00656">
    <property type="entry name" value="Amb_all"/>
    <property type="match status" value="1"/>
</dbReference>
<evidence type="ECO:0000256" key="1">
    <source>
        <dbReference type="ARBA" id="ARBA00023239"/>
    </source>
</evidence>
<dbReference type="InterPro" id="IPR011050">
    <property type="entry name" value="Pectin_lyase_fold/virulence"/>
</dbReference>
<dbReference type="EMBL" id="FWXV01000028">
    <property type="protein sequence ID" value="SMD27549.1"/>
    <property type="molecule type" value="Genomic_DNA"/>
</dbReference>
<evidence type="ECO:0000256" key="3">
    <source>
        <dbReference type="SAM" id="MobiDB-lite"/>
    </source>
</evidence>
<dbReference type="SUPFAM" id="SSF51126">
    <property type="entry name" value="Pectin lyase-like"/>
    <property type="match status" value="1"/>
</dbReference>
<proteinExistence type="inferred from homology"/>
<feature type="compositionally biased region" description="Basic and acidic residues" evidence="3">
    <location>
        <begin position="8"/>
        <end position="19"/>
    </location>
</feature>
<evidence type="ECO:0000259" key="4">
    <source>
        <dbReference type="SMART" id="SM00656"/>
    </source>
</evidence>
<comment type="subcellular location">
    <subcellularLocation>
        <location evidence="2">Secreted</location>
    </subcellularLocation>
</comment>
<reference evidence="5 6" key="1">
    <citation type="submission" date="2017-04" db="EMBL/GenBank/DDBJ databases">
        <authorList>
            <person name="Afonso C.L."/>
            <person name="Miller P.J."/>
            <person name="Scott M.A."/>
            <person name="Spackman E."/>
            <person name="Goraichik I."/>
            <person name="Dimitrov K.M."/>
            <person name="Suarez D.L."/>
            <person name="Swayne D.E."/>
        </authorList>
    </citation>
    <scope>NUCLEOTIDE SEQUENCE [LARGE SCALE GENOMIC DNA]</scope>
    <source>
        <strain evidence="5 6">DSM 43828</strain>
    </source>
</reference>
<gene>
    <name evidence="5" type="ORF">SAMN05661093_11157</name>
</gene>
<dbReference type="PANTHER" id="PTHR31683:SF18">
    <property type="entry name" value="PECTATE LYASE 21-RELATED"/>
    <property type="match status" value="1"/>
</dbReference>
<dbReference type="PANTHER" id="PTHR31683">
    <property type="entry name" value="PECTATE LYASE 18-RELATED"/>
    <property type="match status" value="1"/>
</dbReference>
<name>A0A1W2G010_KIBAR</name>
<dbReference type="GO" id="GO:0005576">
    <property type="term" value="C:extracellular region"/>
    <property type="evidence" value="ECO:0007669"/>
    <property type="project" value="UniProtKB-SubCell"/>
</dbReference>
<protein>
    <submittedName>
        <fullName evidence="5">Pectate lyase</fullName>
    </submittedName>
</protein>
<dbReference type="Pfam" id="PF00544">
    <property type="entry name" value="Pectate_lyase_4"/>
    <property type="match status" value="1"/>
</dbReference>
<dbReference type="Proteomes" id="UP000192674">
    <property type="component" value="Unassembled WGS sequence"/>
</dbReference>
<keyword evidence="2" id="KW-0964">Secreted</keyword>